<feature type="coiled-coil region" evidence="1">
    <location>
        <begin position="84"/>
        <end position="157"/>
    </location>
</feature>
<dbReference type="RefSeq" id="WP_377095445.1">
    <property type="nucleotide sequence ID" value="NZ_JBHSJM010000001.1"/>
</dbReference>
<evidence type="ECO:0008006" key="4">
    <source>
        <dbReference type="Google" id="ProtNLM"/>
    </source>
</evidence>
<reference evidence="3" key="1">
    <citation type="journal article" date="2019" name="Int. J. Syst. Evol. Microbiol.">
        <title>The Global Catalogue of Microorganisms (GCM) 10K type strain sequencing project: providing services to taxonomists for standard genome sequencing and annotation.</title>
        <authorList>
            <consortium name="The Broad Institute Genomics Platform"/>
            <consortium name="The Broad Institute Genome Sequencing Center for Infectious Disease"/>
            <person name="Wu L."/>
            <person name="Ma J."/>
        </authorList>
    </citation>
    <scope>NUCLEOTIDE SEQUENCE [LARGE SCALE GENOMIC DNA]</scope>
    <source>
        <strain evidence="3">JCM 16545</strain>
    </source>
</reference>
<dbReference type="Proteomes" id="UP001597297">
    <property type="component" value="Unassembled WGS sequence"/>
</dbReference>
<proteinExistence type="predicted"/>
<comment type="caution">
    <text evidence="2">The sequence shown here is derived from an EMBL/GenBank/DDBJ whole genome shotgun (WGS) entry which is preliminary data.</text>
</comment>
<evidence type="ECO:0000313" key="3">
    <source>
        <dbReference type="Proteomes" id="UP001597297"/>
    </source>
</evidence>
<evidence type="ECO:0000256" key="1">
    <source>
        <dbReference type="SAM" id="Coils"/>
    </source>
</evidence>
<keyword evidence="3" id="KW-1185">Reference proteome</keyword>
<organism evidence="2 3">
    <name type="scientific">Rubritalea spongiae</name>
    <dbReference type="NCBI Taxonomy" id="430797"/>
    <lineage>
        <taxon>Bacteria</taxon>
        <taxon>Pseudomonadati</taxon>
        <taxon>Verrucomicrobiota</taxon>
        <taxon>Verrucomicrobiia</taxon>
        <taxon>Verrucomicrobiales</taxon>
        <taxon>Rubritaleaceae</taxon>
        <taxon>Rubritalea</taxon>
    </lineage>
</organism>
<keyword evidence="1" id="KW-0175">Coiled coil</keyword>
<dbReference type="Gene3D" id="1.25.40.10">
    <property type="entry name" value="Tetratricopeptide repeat domain"/>
    <property type="match status" value="1"/>
</dbReference>
<accession>A0ABW5E033</accession>
<dbReference type="EMBL" id="JBHUJC010000018">
    <property type="protein sequence ID" value="MFD2275937.1"/>
    <property type="molecule type" value="Genomic_DNA"/>
</dbReference>
<name>A0ABW5E033_9BACT</name>
<evidence type="ECO:0000313" key="2">
    <source>
        <dbReference type="EMBL" id="MFD2275937.1"/>
    </source>
</evidence>
<dbReference type="InterPro" id="IPR011990">
    <property type="entry name" value="TPR-like_helical_dom_sf"/>
</dbReference>
<protein>
    <recommendedName>
        <fullName evidence="4">Tetratricopeptide repeat protein</fullName>
    </recommendedName>
</protein>
<gene>
    <name evidence="2" type="ORF">ACFSQZ_05610</name>
</gene>
<sequence length="588" mass="65983">MNENKEQDTPEANEDWWFQYLSEDEKLERQRAAGLLEEQAEVENTSEPQWKVVARTVRKHAPKAAAIVGIGLAVTHWAVVTVKLGNLQNQHQATLETLEKRESEISQEREFTAQKEEALNTEKAQVAAKEKELALNQEQMQKQAEEAGKELSGLRESIQKMVGLSQEIYALKTEARHGVLLDLEDEKAREQAIQKSWEELSKSLAEDAAFEGERALINLRVLQSQALAGEIELHDLGSIDWEAAGMEQERALILARIYYKHARNLASQGKQAEAEALVESCIELMQNMEQATEEHNYISGMFFEVKGDLKLKEEPRVALKHYLTAIKFLDAVVKDAPDSRKLRTKLAQLCQSVSVLPSIDGKSAWSEELKQQAREQASWLVAQDPQCRSAHLLLAKLDVVAAEDCLRERKLSKVDDLLGSAKRSLDLGGGDVLIQSSLDGVRAFLAWDKGNQRSAIELMDRQVDALNGLLVAEPDNVSAYCRCAALLWARSMMQTSTVKARSDGDRALDLLASVLSGPACLRSVSARRMSARILCDLAEIEMHAGSKRKAKDYLVRSEKLWAEIRSQWGLSAEDREMEHWCVYQLTLL</sequence>